<feature type="transmembrane region" description="Helical" evidence="1">
    <location>
        <begin position="120"/>
        <end position="147"/>
    </location>
</feature>
<reference evidence="2 3" key="1">
    <citation type="submission" date="2020-04" db="EMBL/GenBank/DDBJ databases">
        <authorList>
            <person name="Zheng R.K."/>
            <person name="Sun C.M."/>
        </authorList>
    </citation>
    <scope>NUCLEOTIDE SEQUENCE [LARGE SCALE GENOMIC DNA]</scope>
    <source>
        <strain evidence="3">zrk29</strain>
    </source>
</reference>
<dbReference type="InterPro" id="IPR021354">
    <property type="entry name" value="DUF2975"/>
</dbReference>
<evidence type="ECO:0000313" key="2">
    <source>
        <dbReference type="EMBL" id="QLY39798.1"/>
    </source>
</evidence>
<dbReference type="Proteomes" id="UP000512167">
    <property type="component" value="Chromosome"/>
</dbReference>
<evidence type="ECO:0000256" key="1">
    <source>
        <dbReference type="SAM" id="Phobius"/>
    </source>
</evidence>
<keyword evidence="1" id="KW-0472">Membrane</keyword>
<protein>
    <recommendedName>
        <fullName evidence="4">DUF2975 domain-containing protein</fullName>
    </recommendedName>
</protein>
<dbReference type="EMBL" id="CP051151">
    <property type="protein sequence ID" value="QLY39798.1"/>
    <property type="molecule type" value="Genomic_DNA"/>
</dbReference>
<feature type="transmembrane region" description="Helical" evidence="1">
    <location>
        <begin position="95"/>
        <end position="114"/>
    </location>
</feature>
<organism evidence="2 3">
    <name type="scientific">Hujiaoplasma nucleasis</name>
    <dbReference type="NCBI Taxonomy" id="2725268"/>
    <lineage>
        <taxon>Bacteria</taxon>
        <taxon>Bacillati</taxon>
        <taxon>Mycoplasmatota</taxon>
        <taxon>Mollicutes</taxon>
        <taxon>Candidatus Izemoplasmatales</taxon>
        <taxon>Hujiaoplasmataceae</taxon>
        <taxon>Hujiaoplasma</taxon>
    </lineage>
</organism>
<keyword evidence="1" id="KW-0812">Transmembrane</keyword>
<feature type="transmembrane region" description="Helical" evidence="1">
    <location>
        <begin position="12"/>
        <end position="29"/>
    </location>
</feature>
<dbReference type="AlphaFoldDB" id="A0A7L6N3J7"/>
<evidence type="ECO:0000313" key="3">
    <source>
        <dbReference type="Proteomes" id="UP000512167"/>
    </source>
</evidence>
<name>A0A7L6N3J7_9MOLU</name>
<gene>
    <name evidence="2" type="ORF">HF295_02530</name>
</gene>
<keyword evidence="1" id="KW-1133">Transmembrane helix</keyword>
<sequence>MNIKFLTNILRGVFASMILPIIFICMFYFPYQVFHWINGDISMDYIEIILMVMVYLMAVPYTIIIVKANLLLNYFHKEQYVNDHTISLFKQTRDLFLILSGLVIVALPFLYVLADRQDAPGILFLALVGLGLIFVFYLTFAIFYIVFKSL</sequence>
<dbReference type="KEGG" id="tbk:HF295_02530"/>
<dbReference type="RefSeq" id="WP_312032280.1">
    <property type="nucleotide sequence ID" value="NZ_CP051151.1"/>
</dbReference>
<dbReference type="Pfam" id="PF11188">
    <property type="entry name" value="DUF2975"/>
    <property type="match status" value="1"/>
</dbReference>
<feature type="transmembrane region" description="Helical" evidence="1">
    <location>
        <begin position="49"/>
        <end position="75"/>
    </location>
</feature>
<proteinExistence type="predicted"/>
<evidence type="ECO:0008006" key="4">
    <source>
        <dbReference type="Google" id="ProtNLM"/>
    </source>
</evidence>
<accession>A0A7L6N3J7</accession>
<keyword evidence="3" id="KW-1185">Reference proteome</keyword>